<feature type="compositionally biased region" description="Low complexity" evidence="1">
    <location>
        <begin position="1"/>
        <end position="16"/>
    </location>
</feature>
<protein>
    <recommendedName>
        <fullName evidence="4">Zinc finger, CCHC-type</fullName>
    </recommendedName>
</protein>
<evidence type="ECO:0000313" key="3">
    <source>
        <dbReference type="Proteomes" id="UP001151760"/>
    </source>
</evidence>
<evidence type="ECO:0000256" key="1">
    <source>
        <dbReference type="SAM" id="MobiDB-lite"/>
    </source>
</evidence>
<name>A0ABQ5AUL3_9ASTR</name>
<dbReference type="EMBL" id="BQNB010012572">
    <property type="protein sequence ID" value="GJT05262.1"/>
    <property type="molecule type" value="Genomic_DNA"/>
</dbReference>
<reference evidence="2" key="1">
    <citation type="journal article" date="2022" name="Int. J. Mol. Sci.">
        <title>Draft Genome of Tanacetum Coccineum: Genomic Comparison of Closely Related Tanacetum-Family Plants.</title>
        <authorList>
            <person name="Yamashiro T."/>
            <person name="Shiraishi A."/>
            <person name="Nakayama K."/>
            <person name="Satake H."/>
        </authorList>
    </citation>
    <scope>NUCLEOTIDE SEQUENCE</scope>
</reference>
<sequence>MLEDFSSNAKVSSSSSEHNKPPPSVDARDVDVEVSAIADILTKGLDTLQHKVLVAKLGMIDVYQIACQVVNILVFRSFFKKEKLSSPNFIDWYHKLRIVLTAEDKLTYLEHPIPVAPVPTPGQQLPPDTFVSHTRWVKTSKEISCLMLVSMTLELKKNLEYFAAYNMLLELKTMFSQHKEQELLQTVRSFHACKQ</sequence>
<evidence type="ECO:0000313" key="2">
    <source>
        <dbReference type="EMBL" id="GJT05262.1"/>
    </source>
</evidence>
<dbReference type="Proteomes" id="UP001151760">
    <property type="component" value="Unassembled WGS sequence"/>
</dbReference>
<proteinExistence type="predicted"/>
<keyword evidence="3" id="KW-1185">Reference proteome</keyword>
<feature type="region of interest" description="Disordered" evidence="1">
    <location>
        <begin position="1"/>
        <end position="27"/>
    </location>
</feature>
<gene>
    <name evidence="2" type="ORF">Tco_0839724</name>
</gene>
<reference evidence="2" key="2">
    <citation type="submission" date="2022-01" db="EMBL/GenBank/DDBJ databases">
        <authorList>
            <person name="Yamashiro T."/>
            <person name="Shiraishi A."/>
            <person name="Satake H."/>
            <person name="Nakayama K."/>
        </authorList>
    </citation>
    <scope>NUCLEOTIDE SEQUENCE</scope>
</reference>
<accession>A0ABQ5AUL3</accession>
<comment type="caution">
    <text evidence="2">The sequence shown here is derived from an EMBL/GenBank/DDBJ whole genome shotgun (WGS) entry which is preliminary data.</text>
</comment>
<evidence type="ECO:0008006" key="4">
    <source>
        <dbReference type="Google" id="ProtNLM"/>
    </source>
</evidence>
<organism evidence="2 3">
    <name type="scientific">Tanacetum coccineum</name>
    <dbReference type="NCBI Taxonomy" id="301880"/>
    <lineage>
        <taxon>Eukaryota</taxon>
        <taxon>Viridiplantae</taxon>
        <taxon>Streptophyta</taxon>
        <taxon>Embryophyta</taxon>
        <taxon>Tracheophyta</taxon>
        <taxon>Spermatophyta</taxon>
        <taxon>Magnoliopsida</taxon>
        <taxon>eudicotyledons</taxon>
        <taxon>Gunneridae</taxon>
        <taxon>Pentapetalae</taxon>
        <taxon>asterids</taxon>
        <taxon>campanulids</taxon>
        <taxon>Asterales</taxon>
        <taxon>Asteraceae</taxon>
        <taxon>Asteroideae</taxon>
        <taxon>Anthemideae</taxon>
        <taxon>Anthemidinae</taxon>
        <taxon>Tanacetum</taxon>
    </lineage>
</organism>